<proteinExistence type="predicted"/>
<protein>
    <submittedName>
        <fullName evidence="8">NR LBD domain-containing protein</fullName>
    </submittedName>
</protein>
<keyword evidence="3" id="KW-0804">Transcription</keyword>
<evidence type="ECO:0000313" key="6">
    <source>
        <dbReference type="EMBL" id="VDP06163.1"/>
    </source>
</evidence>
<dbReference type="InterPro" id="IPR001723">
    <property type="entry name" value="Nuclear_hrmn_rcpt"/>
</dbReference>
<sequence length="307" mass="35273">MVAWSKPTAETSFLQLTCLLGDEPVFMVDVRSSLLARVVEHLTKARRIKSRAVGRKLCHYNFTNRQKRQHLHSPSVEFRYIYGPFAVSTEDACKRQSSDIFSDIRRRTRFEWWVDCANKLTFAVQQIIEFAKLIPGFMKLQQDDQIMLLKGGAFEVALIRMSSLYDFTNDSILYGGVYVPVQFFVSEDQMEQRFIHNIFSLVRELSSYCLTEAEVALFSAVVLMSPGRSGIRNQSGIREMHELFFDCLITELRTNHAVDITLMPRLTSILSTLQELAAQHIVVLAKFKKLALVELPPLYKELFTIDG</sequence>
<dbReference type="GO" id="GO:0004879">
    <property type="term" value="F:nuclear receptor activity"/>
    <property type="evidence" value="ECO:0007669"/>
    <property type="project" value="TreeGrafter"/>
</dbReference>
<dbReference type="GO" id="GO:0000978">
    <property type="term" value="F:RNA polymerase II cis-regulatory region sequence-specific DNA binding"/>
    <property type="evidence" value="ECO:0007669"/>
    <property type="project" value="TreeGrafter"/>
</dbReference>
<dbReference type="Gene3D" id="1.10.565.10">
    <property type="entry name" value="Retinoid X Receptor"/>
    <property type="match status" value="1"/>
</dbReference>
<organism evidence="8">
    <name type="scientific">Soboliphyme baturini</name>
    <dbReference type="NCBI Taxonomy" id="241478"/>
    <lineage>
        <taxon>Eukaryota</taxon>
        <taxon>Metazoa</taxon>
        <taxon>Ecdysozoa</taxon>
        <taxon>Nematoda</taxon>
        <taxon>Enoplea</taxon>
        <taxon>Dorylaimia</taxon>
        <taxon>Dioctophymatida</taxon>
        <taxon>Dioctophymatoidea</taxon>
        <taxon>Soboliphymatidae</taxon>
        <taxon>Soboliphyme</taxon>
    </lineage>
</organism>
<keyword evidence="4" id="KW-0675">Receptor</keyword>
<keyword evidence="7" id="KW-1185">Reference proteome</keyword>
<feature type="domain" description="NR LBD" evidence="5">
    <location>
        <begin position="67"/>
        <end position="306"/>
    </location>
</feature>
<reference evidence="6 7" key="2">
    <citation type="submission" date="2018-11" db="EMBL/GenBank/DDBJ databases">
        <authorList>
            <consortium name="Pathogen Informatics"/>
        </authorList>
    </citation>
    <scope>NUCLEOTIDE SEQUENCE [LARGE SCALE GENOMIC DNA]</scope>
</reference>
<dbReference type="WBParaSite" id="SBAD_0000527301-mRNA-1">
    <property type="protein sequence ID" value="SBAD_0000527301-mRNA-1"/>
    <property type="gene ID" value="SBAD_0000527301"/>
</dbReference>
<dbReference type="OrthoDB" id="5771769at2759"/>
<dbReference type="SUPFAM" id="SSF48508">
    <property type="entry name" value="Nuclear receptor ligand-binding domain"/>
    <property type="match status" value="1"/>
</dbReference>
<keyword evidence="2" id="KW-0805">Transcription regulation</keyword>
<evidence type="ECO:0000256" key="4">
    <source>
        <dbReference type="ARBA" id="ARBA00023170"/>
    </source>
</evidence>
<dbReference type="EMBL" id="UZAM01008729">
    <property type="protein sequence ID" value="VDP06163.1"/>
    <property type="molecule type" value="Genomic_DNA"/>
</dbReference>
<dbReference type="Pfam" id="PF00104">
    <property type="entry name" value="Hormone_recep"/>
    <property type="match status" value="1"/>
</dbReference>
<evidence type="ECO:0000256" key="2">
    <source>
        <dbReference type="ARBA" id="ARBA00023015"/>
    </source>
</evidence>
<evidence type="ECO:0000313" key="7">
    <source>
        <dbReference type="Proteomes" id="UP000270296"/>
    </source>
</evidence>
<dbReference type="PANTHER" id="PTHR45805:SF2">
    <property type="entry name" value="NUCLEAR HORMONE RECEPTOR HR3-RELATED"/>
    <property type="match status" value="1"/>
</dbReference>
<name>A0A183IN67_9BILA</name>
<dbReference type="Proteomes" id="UP000270296">
    <property type="component" value="Unassembled WGS sequence"/>
</dbReference>
<dbReference type="AlphaFoldDB" id="A0A183IN67"/>
<gene>
    <name evidence="6" type="ORF">SBAD_LOCUS5063</name>
</gene>
<comment type="subcellular location">
    <subcellularLocation>
        <location evidence="1">Nucleus</location>
    </subcellularLocation>
</comment>
<dbReference type="SMART" id="SM00430">
    <property type="entry name" value="HOLI"/>
    <property type="match status" value="1"/>
</dbReference>
<dbReference type="InterPro" id="IPR035500">
    <property type="entry name" value="NHR-like_dom_sf"/>
</dbReference>
<accession>A0A183IN67</accession>
<evidence type="ECO:0000256" key="3">
    <source>
        <dbReference type="ARBA" id="ARBA00023163"/>
    </source>
</evidence>
<dbReference type="PRINTS" id="PR00398">
    <property type="entry name" value="STRDHORMONER"/>
</dbReference>
<evidence type="ECO:0000256" key="1">
    <source>
        <dbReference type="ARBA" id="ARBA00004123"/>
    </source>
</evidence>
<dbReference type="PANTHER" id="PTHR45805">
    <property type="entry name" value="NUCLEAR HORMONE RECEPTOR HR3-RELATED"/>
    <property type="match status" value="1"/>
</dbReference>
<dbReference type="GO" id="GO:0005634">
    <property type="term" value="C:nucleus"/>
    <property type="evidence" value="ECO:0007669"/>
    <property type="project" value="UniProtKB-SubCell"/>
</dbReference>
<evidence type="ECO:0000313" key="8">
    <source>
        <dbReference type="WBParaSite" id="SBAD_0000527301-mRNA-1"/>
    </source>
</evidence>
<dbReference type="PROSITE" id="PS51843">
    <property type="entry name" value="NR_LBD"/>
    <property type="match status" value="1"/>
</dbReference>
<dbReference type="InterPro" id="IPR000536">
    <property type="entry name" value="Nucl_hrmn_rcpt_lig-bd"/>
</dbReference>
<reference evidence="8" key="1">
    <citation type="submission" date="2016-06" db="UniProtKB">
        <authorList>
            <consortium name="WormBaseParasite"/>
        </authorList>
    </citation>
    <scope>IDENTIFICATION</scope>
</reference>
<evidence type="ECO:0000259" key="5">
    <source>
        <dbReference type="PROSITE" id="PS51843"/>
    </source>
</evidence>